<proteinExistence type="predicted"/>
<sequence length="363" mass="38634">MDIDLDVWSCSPNTRSRRKKEEEEQAAQLLNWKHDNALRRVLLEQSEKNIVEPPTPTQKPRPISSRLANSPSDPASSSSSSSARPSSSRPRKRRITAAQRARAQASGSDAAPDASGERIDALLAQFALAQMEANVSPDSPLRSMSTNVTAPSPLRKSTSAASSEWSKTSGSSTLSGPASSFRQQTYSLGSISNSSVSTAPTVRPISGSTRPMAPLGASNSSSSLDKTMGRSPLSPTKHGAPRIGLRSSQSHATSSTNRRSDVTKQFKPPLMNPPTRCSPRRHPPPGAPANRTPVRNSAGMARHKDGTTLRSDNVPTLPPVKRGKEPSSDGPTTGDESFDSFDGMFELGGEDVERLLSVVDGST</sequence>
<accession>A0AAD9D0L5</accession>
<evidence type="ECO:0000313" key="3">
    <source>
        <dbReference type="Proteomes" id="UP001182556"/>
    </source>
</evidence>
<dbReference type="Proteomes" id="UP001182556">
    <property type="component" value="Unassembled WGS sequence"/>
</dbReference>
<organism evidence="2 3">
    <name type="scientific">Papiliotrema laurentii</name>
    <name type="common">Cryptococcus laurentii</name>
    <dbReference type="NCBI Taxonomy" id="5418"/>
    <lineage>
        <taxon>Eukaryota</taxon>
        <taxon>Fungi</taxon>
        <taxon>Dikarya</taxon>
        <taxon>Basidiomycota</taxon>
        <taxon>Agaricomycotina</taxon>
        <taxon>Tremellomycetes</taxon>
        <taxon>Tremellales</taxon>
        <taxon>Rhynchogastremaceae</taxon>
        <taxon>Papiliotrema</taxon>
    </lineage>
</organism>
<comment type="caution">
    <text evidence="2">The sequence shown here is derived from an EMBL/GenBank/DDBJ whole genome shotgun (WGS) entry which is preliminary data.</text>
</comment>
<keyword evidence="3" id="KW-1185">Reference proteome</keyword>
<gene>
    <name evidence="2" type="ORF">DB88DRAFT_472736</name>
</gene>
<feature type="region of interest" description="Disordered" evidence="1">
    <location>
        <begin position="136"/>
        <end position="179"/>
    </location>
</feature>
<name>A0AAD9D0L5_PAPLA</name>
<feature type="compositionally biased region" description="Polar residues" evidence="1">
    <location>
        <begin position="246"/>
        <end position="257"/>
    </location>
</feature>
<feature type="compositionally biased region" description="Low complexity" evidence="1">
    <location>
        <begin position="70"/>
        <end position="88"/>
    </location>
</feature>
<feature type="region of interest" description="Disordered" evidence="1">
    <location>
        <begin position="45"/>
        <end position="115"/>
    </location>
</feature>
<dbReference type="EMBL" id="JAODAN010000005">
    <property type="protein sequence ID" value="KAK1924174.1"/>
    <property type="molecule type" value="Genomic_DNA"/>
</dbReference>
<protein>
    <submittedName>
        <fullName evidence="2">Uncharacterized protein</fullName>
    </submittedName>
</protein>
<dbReference type="AlphaFoldDB" id="A0AAD9D0L5"/>
<feature type="region of interest" description="Disordered" evidence="1">
    <location>
        <begin position="191"/>
        <end position="346"/>
    </location>
</feature>
<evidence type="ECO:0000313" key="2">
    <source>
        <dbReference type="EMBL" id="KAK1924174.1"/>
    </source>
</evidence>
<evidence type="ECO:0000256" key="1">
    <source>
        <dbReference type="SAM" id="MobiDB-lite"/>
    </source>
</evidence>
<reference evidence="2" key="1">
    <citation type="submission" date="2023-02" db="EMBL/GenBank/DDBJ databases">
        <title>Identification and recombinant expression of a fungal hydrolase from Papiliotrema laurentii that hydrolyzes apple cutin and clears colloidal polyester polyurethane.</title>
        <authorList>
            <consortium name="DOE Joint Genome Institute"/>
            <person name="Roman V.A."/>
            <person name="Bojanowski C."/>
            <person name="Crable B.R."/>
            <person name="Wagner D.N."/>
            <person name="Hung C.S."/>
            <person name="Nadeau L.J."/>
            <person name="Schratz L."/>
            <person name="Haridas S."/>
            <person name="Pangilinan J."/>
            <person name="Lipzen A."/>
            <person name="Na H."/>
            <person name="Yan M."/>
            <person name="Ng V."/>
            <person name="Grigoriev I.V."/>
            <person name="Spatafora J.W."/>
            <person name="Barlow D."/>
            <person name="Biffinger J."/>
            <person name="Kelley-Loughnane N."/>
            <person name="Varaljay V.A."/>
            <person name="Crookes-Goodson W.J."/>
        </authorList>
    </citation>
    <scope>NUCLEOTIDE SEQUENCE</scope>
    <source>
        <strain evidence="2">5307AH</strain>
    </source>
</reference>
<feature type="compositionally biased region" description="Low complexity" evidence="1">
    <location>
        <begin position="156"/>
        <end position="179"/>
    </location>
</feature>
<feature type="region of interest" description="Disordered" evidence="1">
    <location>
        <begin position="1"/>
        <end position="22"/>
    </location>
</feature>
<feature type="compositionally biased region" description="Low complexity" evidence="1">
    <location>
        <begin position="97"/>
        <end position="114"/>
    </location>
</feature>
<feature type="compositionally biased region" description="Polar residues" evidence="1">
    <location>
        <begin position="191"/>
        <end position="200"/>
    </location>
</feature>